<feature type="region of interest" description="Disordered" evidence="1">
    <location>
        <begin position="53"/>
        <end position="83"/>
    </location>
</feature>
<comment type="caution">
    <text evidence="2">The sequence shown here is derived from an EMBL/GenBank/DDBJ whole genome shotgun (WGS) entry which is preliminary data.</text>
</comment>
<organism evidence="2 3">
    <name type="scientific">Aldrovandia affinis</name>
    <dbReference type="NCBI Taxonomy" id="143900"/>
    <lineage>
        <taxon>Eukaryota</taxon>
        <taxon>Metazoa</taxon>
        <taxon>Chordata</taxon>
        <taxon>Craniata</taxon>
        <taxon>Vertebrata</taxon>
        <taxon>Euteleostomi</taxon>
        <taxon>Actinopterygii</taxon>
        <taxon>Neopterygii</taxon>
        <taxon>Teleostei</taxon>
        <taxon>Notacanthiformes</taxon>
        <taxon>Halosauridae</taxon>
        <taxon>Aldrovandia</taxon>
    </lineage>
</organism>
<proteinExistence type="predicted"/>
<dbReference type="AlphaFoldDB" id="A0AAD7R188"/>
<accession>A0AAD7R188</accession>
<gene>
    <name evidence="2" type="ORF">AAFF_G00169220</name>
</gene>
<evidence type="ECO:0000313" key="3">
    <source>
        <dbReference type="Proteomes" id="UP001221898"/>
    </source>
</evidence>
<name>A0AAD7R188_9TELE</name>
<reference evidence="2" key="1">
    <citation type="journal article" date="2023" name="Science">
        <title>Genome structures resolve the early diversification of teleost fishes.</title>
        <authorList>
            <person name="Parey E."/>
            <person name="Louis A."/>
            <person name="Montfort J."/>
            <person name="Bouchez O."/>
            <person name="Roques C."/>
            <person name="Iampietro C."/>
            <person name="Lluch J."/>
            <person name="Castinel A."/>
            <person name="Donnadieu C."/>
            <person name="Desvignes T."/>
            <person name="Floi Bucao C."/>
            <person name="Jouanno E."/>
            <person name="Wen M."/>
            <person name="Mejri S."/>
            <person name="Dirks R."/>
            <person name="Jansen H."/>
            <person name="Henkel C."/>
            <person name="Chen W.J."/>
            <person name="Zahm M."/>
            <person name="Cabau C."/>
            <person name="Klopp C."/>
            <person name="Thompson A.W."/>
            <person name="Robinson-Rechavi M."/>
            <person name="Braasch I."/>
            <person name="Lecointre G."/>
            <person name="Bobe J."/>
            <person name="Postlethwait J.H."/>
            <person name="Berthelot C."/>
            <person name="Roest Crollius H."/>
            <person name="Guiguen Y."/>
        </authorList>
    </citation>
    <scope>NUCLEOTIDE SEQUENCE</scope>
    <source>
        <strain evidence="2">NC1722</strain>
    </source>
</reference>
<sequence length="83" mass="9387">MRFQSYRNEGHWSPCVLCCRQPSPPSVGSKTANKNVKIQFGSVDDKIWEQLKSRLTTQKQQPSPPSISSQTGQQTKKQVPSLR</sequence>
<evidence type="ECO:0000313" key="2">
    <source>
        <dbReference type="EMBL" id="KAJ8350976.1"/>
    </source>
</evidence>
<feature type="compositionally biased region" description="Low complexity" evidence="1">
    <location>
        <begin position="56"/>
        <end position="75"/>
    </location>
</feature>
<dbReference type="Proteomes" id="UP001221898">
    <property type="component" value="Unassembled WGS sequence"/>
</dbReference>
<keyword evidence="3" id="KW-1185">Reference proteome</keyword>
<dbReference type="EMBL" id="JAINUG010002268">
    <property type="protein sequence ID" value="KAJ8350976.1"/>
    <property type="molecule type" value="Genomic_DNA"/>
</dbReference>
<protein>
    <submittedName>
        <fullName evidence="2">Uncharacterized protein</fullName>
    </submittedName>
</protein>
<evidence type="ECO:0000256" key="1">
    <source>
        <dbReference type="SAM" id="MobiDB-lite"/>
    </source>
</evidence>